<organism evidence="2">
    <name type="scientific">Emiliania huxleyi</name>
    <name type="common">Coccolithophore</name>
    <name type="synonym">Pontosphaera huxleyi</name>
    <dbReference type="NCBI Taxonomy" id="2903"/>
    <lineage>
        <taxon>Eukaryota</taxon>
        <taxon>Haptista</taxon>
        <taxon>Haptophyta</taxon>
        <taxon>Prymnesiophyceae</taxon>
        <taxon>Isochrysidales</taxon>
        <taxon>Noelaerhabdaceae</taxon>
        <taxon>Emiliania</taxon>
    </lineage>
</organism>
<sequence length="108" mass="10747">MVINRDSLQAFVAVRCAVEAGASPAGGGAAVTAALEEAAAAIAKSKSEGGRAVVLCDTPGGASAGAIAAYYLMRHCGFPLRRALDALAAAKCARASARSHLLMNSTSN</sequence>
<dbReference type="EMBL" id="HBIR01038282">
    <property type="protein sequence ID" value="CAE0569875.1"/>
    <property type="molecule type" value="Transcribed_RNA"/>
</dbReference>
<name>A0A6V2TD79_EMIHU</name>
<dbReference type="EMBL" id="HBIR01038287">
    <property type="protein sequence ID" value="CAE0569882.1"/>
    <property type="molecule type" value="Transcribed_RNA"/>
</dbReference>
<accession>A0A6V2TD79</accession>
<proteinExistence type="predicted"/>
<reference evidence="2" key="1">
    <citation type="submission" date="2021-01" db="EMBL/GenBank/DDBJ databases">
        <authorList>
            <person name="Corre E."/>
            <person name="Pelletier E."/>
            <person name="Niang G."/>
            <person name="Scheremetjew M."/>
            <person name="Finn R."/>
            <person name="Kale V."/>
            <person name="Holt S."/>
            <person name="Cochrane G."/>
            <person name="Meng A."/>
            <person name="Brown T."/>
            <person name="Cohen L."/>
        </authorList>
    </citation>
    <scope>NUCLEOTIDE SEQUENCE</scope>
    <source>
        <strain evidence="2">379</strain>
    </source>
</reference>
<dbReference type="AlphaFoldDB" id="A0A6V2TD79"/>
<evidence type="ECO:0000313" key="3">
    <source>
        <dbReference type="EMBL" id="CAE0569882.1"/>
    </source>
</evidence>
<dbReference type="Gene3D" id="3.90.190.10">
    <property type="entry name" value="Protein tyrosine phosphatase superfamily"/>
    <property type="match status" value="1"/>
</dbReference>
<evidence type="ECO:0000313" key="1">
    <source>
        <dbReference type="EMBL" id="CAE0569875.1"/>
    </source>
</evidence>
<gene>
    <name evidence="1" type="ORF">EHUX00137_LOCUS29860</name>
    <name evidence="2" type="ORF">EHUX00137_LOCUS29861</name>
    <name evidence="3" type="ORF">EHUX00137_LOCUS29865</name>
</gene>
<dbReference type="InterPro" id="IPR029021">
    <property type="entry name" value="Prot-tyrosine_phosphatase-like"/>
</dbReference>
<protein>
    <submittedName>
        <fullName evidence="2">Uncharacterized protein</fullName>
    </submittedName>
</protein>
<evidence type="ECO:0000313" key="2">
    <source>
        <dbReference type="EMBL" id="CAE0569876.1"/>
    </source>
</evidence>
<dbReference type="EMBL" id="HBIR01038283">
    <property type="protein sequence ID" value="CAE0569876.1"/>
    <property type="molecule type" value="Transcribed_RNA"/>
</dbReference>